<dbReference type="InterPro" id="IPR006674">
    <property type="entry name" value="HD_domain"/>
</dbReference>
<dbReference type="Gene3D" id="1.10.3210.10">
    <property type="entry name" value="Hypothetical protein af1432"/>
    <property type="match status" value="1"/>
</dbReference>
<accession>A0A1M5RL64</accession>
<feature type="domain" description="HD" evidence="1">
    <location>
        <begin position="46"/>
        <end position="113"/>
    </location>
</feature>
<dbReference type="STRING" id="299255.SAMN02745129_1660"/>
<dbReference type="RefSeq" id="WP_067658862.1">
    <property type="nucleotide sequence ID" value="NZ_FQXG01000002.1"/>
</dbReference>
<dbReference type="SUPFAM" id="SSF109604">
    <property type="entry name" value="HD-domain/PDEase-like"/>
    <property type="match status" value="1"/>
</dbReference>
<protein>
    <recommendedName>
        <fullName evidence="1">HD domain-containing protein</fullName>
    </recommendedName>
</protein>
<proteinExistence type="predicted"/>
<reference evidence="2 3" key="1">
    <citation type="submission" date="2016-11" db="EMBL/GenBank/DDBJ databases">
        <authorList>
            <person name="Jaros S."/>
            <person name="Januszkiewicz K."/>
            <person name="Wedrychowicz H."/>
        </authorList>
    </citation>
    <scope>NUCLEOTIDE SEQUENCE [LARGE SCALE GENOMIC DNA]</scope>
    <source>
        <strain evidence="2 3">DSM 16917</strain>
    </source>
</reference>
<evidence type="ECO:0000313" key="2">
    <source>
        <dbReference type="EMBL" id="SHH26818.1"/>
    </source>
</evidence>
<evidence type="ECO:0000313" key="3">
    <source>
        <dbReference type="Proteomes" id="UP000184268"/>
    </source>
</evidence>
<dbReference type="EMBL" id="FQXG01000002">
    <property type="protein sequence ID" value="SHH26818.1"/>
    <property type="molecule type" value="Genomic_DNA"/>
</dbReference>
<gene>
    <name evidence="2" type="ORF">SAMN02745129_1660</name>
</gene>
<dbReference type="OrthoDB" id="1099791at2"/>
<dbReference type="Pfam" id="PF13023">
    <property type="entry name" value="HD_3"/>
    <property type="match status" value="1"/>
</dbReference>
<organism evidence="2 3">
    <name type="scientific">Ferrimonas marina</name>
    <dbReference type="NCBI Taxonomy" id="299255"/>
    <lineage>
        <taxon>Bacteria</taxon>
        <taxon>Pseudomonadati</taxon>
        <taxon>Pseudomonadota</taxon>
        <taxon>Gammaproteobacteria</taxon>
        <taxon>Alteromonadales</taxon>
        <taxon>Ferrimonadaceae</taxon>
        <taxon>Ferrimonas</taxon>
    </lineage>
</organism>
<dbReference type="AlphaFoldDB" id="A0A1M5RL64"/>
<evidence type="ECO:0000259" key="1">
    <source>
        <dbReference type="Pfam" id="PF13023"/>
    </source>
</evidence>
<dbReference type="Proteomes" id="UP000184268">
    <property type="component" value="Unassembled WGS sequence"/>
</dbReference>
<keyword evidence="3" id="KW-1185">Reference proteome</keyword>
<sequence length="181" mass="20483">MRQGKSINTLTAGRFWPLDPRQEEIQAQDIAHSLSMLCRANGHYRHFFSVAQHSLYCADEARARGLSRRVQLACLLHDASEAYTGDLTRPIKASMPAFEQMEAPLQQCIYATYGLADLTAEELAQVGAIDDAMLGYEMAQLLNHHELITEPLQQDYDLSFRMMDQVRDAFLARLQQLLPSP</sequence>
<name>A0A1M5RL64_9GAMM</name>